<dbReference type="AlphaFoldDB" id="A0B8X1"/>
<dbReference type="KEGG" id="mtp:Mthe_1370"/>
<name>A0B8X1_METTP</name>
<dbReference type="GO" id="GO:0006269">
    <property type="term" value="P:DNA replication, synthesis of primer"/>
    <property type="evidence" value="ECO:0007669"/>
    <property type="project" value="UniProtKB-KW"/>
</dbReference>
<evidence type="ECO:0000256" key="6">
    <source>
        <dbReference type="ARBA" id="ARBA00023004"/>
    </source>
</evidence>
<dbReference type="InterPro" id="IPR058560">
    <property type="entry name" value="DNA_primase_C"/>
</dbReference>
<dbReference type="EMBL" id="CP000477">
    <property type="protein sequence ID" value="ABK15145.1"/>
    <property type="molecule type" value="Genomic_DNA"/>
</dbReference>
<dbReference type="GO" id="GO:0046872">
    <property type="term" value="F:metal ion binding"/>
    <property type="evidence" value="ECO:0007669"/>
    <property type="project" value="UniProtKB-KW"/>
</dbReference>
<dbReference type="GeneID" id="4462088"/>
<gene>
    <name evidence="9" type="ordered locus">Mthe_1370</name>
</gene>
<evidence type="ECO:0000256" key="7">
    <source>
        <dbReference type="ARBA" id="ARBA00023014"/>
    </source>
</evidence>
<keyword evidence="10" id="KW-1185">Reference proteome</keyword>
<dbReference type="STRING" id="349307.Mthe_1370"/>
<evidence type="ECO:0000259" key="8">
    <source>
        <dbReference type="Pfam" id="PF04104"/>
    </source>
</evidence>
<keyword evidence="4" id="KW-0235">DNA replication</keyword>
<dbReference type="HOGENOM" id="CLU_1222545_0_0_2"/>
<accession>A0B8X1</accession>
<evidence type="ECO:0000256" key="5">
    <source>
        <dbReference type="ARBA" id="ARBA00022723"/>
    </source>
</evidence>
<evidence type="ECO:0000313" key="10">
    <source>
        <dbReference type="Proteomes" id="UP000000674"/>
    </source>
</evidence>
<dbReference type="GO" id="GO:0051539">
    <property type="term" value="F:4 iron, 4 sulfur cluster binding"/>
    <property type="evidence" value="ECO:0007669"/>
    <property type="project" value="UniProtKB-KW"/>
</dbReference>
<protein>
    <recommendedName>
        <fullName evidence="8">DNA primase large subunit C-terminal domain-containing protein</fullName>
    </recommendedName>
</protein>
<evidence type="ECO:0000256" key="1">
    <source>
        <dbReference type="ARBA" id="ARBA00001966"/>
    </source>
</evidence>
<evidence type="ECO:0000256" key="2">
    <source>
        <dbReference type="ARBA" id="ARBA00022485"/>
    </source>
</evidence>
<evidence type="ECO:0000313" key="9">
    <source>
        <dbReference type="EMBL" id="ABK15145.1"/>
    </source>
</evidence>
<keyword evidence="5" id="KW-0479">Metal-binding</keyword>
<keyword evidence="3" id="KW-0639">Primosome</keyword>
<proteinExistence type="predicted"/>
<comment type="cofactor">
    <cofactor evidence="1">
        <name>[4Fe-4S] cluster</name>
        <dbReference type="ChEBI" id="CHEBI:49883"/>
    </cofactor>
</comment>
<dbReference type="OrthoDB" id="383714at2157"/>
<evidence type="ECO:0000256" key="4">
    <source>
        <dbReference type="ARBA" id="ARBA00022705"/>
    </source>
</evidence>
<dbReference type="Proteomes" id="UP000000674">
    <property type="component" value="Chromosome"/>
</dbReference>
<evidence type="ECO:0000256" key="3">
    <source>
        <dbReference type="ARBA" id="ARBA00022515"/>
    </source>
</evidence>
<feature type="domain" description="DNA primase large subunit C-terminal" evidence="8">
    <location>
        <begin position="32"/>
        <end position="92"/>
    </location>
</feature>
<keyword evidence="6" id="KW-0408">Iron</keyword>
<dbReference type="RefSeq" id="WP_011696537.1">
    <property type="nucleotide sequence ID" value="NC_008553.1"/>
</dbReference>
<keyword evidence="2" id="KW-0004">4Fe-4S</keyword>
<keyword evidence="7" id="KW-0411">Iron-sulfur</keyword>
<dbReference type="Pfam" id="PF04104">
    <property type="entry name" value="DNA_primase_lrg"/>
    <property type="match status" value="1"/>
</dbReference>
<dbReference type="GO" id="GO:1990077">
    <property type="term" value="C:primosome complex"/>
    <property type="evidence" value="ECO:0007669"/>
    <property type="project" value="UniProtKB-KW"/>
</dbReference>
<reference evidence="9 10" key="1">
    <citation type="submission" date="2006-10" db="EMBL/GenBank/DDBJ databases">
        <title>Complete sequence of Methanosaeta thermophila PT.</title>
        <authorList>
            <consortium name="US DOE Joint Genome Institute"/>
            <person name="Copeland A."/>
            <person name="Lucas S."/>
            <person name="Lapidus A."/>
            <person name="Barry K."/>
            <person name="Detter J.C."/>
            <person name="Glavina del Rio T."/>
            <person name="Hammon N."/>
            <person name="Israni S."/>
            <person name="Pitluck S."/>
            <person name="Chain P."/>
            <person name="Malfatti S."/>
            <person name="Shin M."/>
            <person name="Vergez L."/>
            <person name="Schmutz J."/>
            <person name="Larimer F."/>
            <person name="Land M."/>
            <person name="Hauser L."/>
            <person name="Kyrpides N."/>
            <person name="Kim E."/>
            <person name="Smith K.S."/>
            <person name="Ingram-Smith C."/>
            <person name="Richardson P."/>
        </authorList>
    </citation>
    <scope>NUCLEOTIDE SEQUENCE [LARGE SCALE GENOMIC DNA]</scope>
    <source>
        <strain evidence="10">DSM 6194 / JCM 14653 / NBRC 101360 / PT</strain>
    </source>
</reference>
<sequence length="226" mass="26104">MRLKVKEGSEVPVSIISMDSCKRYLWISMERIPEERFPPCIRNMLHRASEEGSNRAGAVLASFLGQAGWSEGDALKLWKIFAERTGLSESLFRKWFARMNCPSCRTIKSEARGYPDLGLQGLSYCEPDERCRDISWPVAYSLDDPDWGWLKPLGRKNRVRVYNWITAREEELEVSDDLRGEIEKILAEIGSEQQIFVTKTREGGRLRIRFLVRDSELRKSVLSDLL</sequence>
<organism evidence="9 10">
    <name type="scientific">Methanothrix thermoacetophila (strain DSM 6194 / JCM 14653 / NBRC 101360 / PT)</name>
    <name type="common">Methanosaeta thermophila</name>
    <dbReference type="NCBI Taxonomy" id="349307"/>
    <lineage>
        <taxon>Archaea</taxon>
        <taxon>Methanobacteriati</taxon>
        <taxon>Methanobacteriota</taxon>
        <taxon>Stenosarchaea group</taxon>
        <taxon>Methanomicrobia</taxon>
        <taxon>Methanotrichales</taxon>
        <taxon>Methanotrichaceae</taxon>
        <taxon>Methanothrix</taxon>
    </lineage>
</organism>